<dbReference type="PhylomeDB" id="A0A0G4H995"/>
<feature type="compositionally biased region" description="Acidic residues" evidence="1">
    <location>
        <begin position="229"/>
        <end position="248"/>
    </location>
</feature>
<dbReference type="AlphaFoldDB" id="A0A0G4H995"/>
<sequence>MPSVGLLADLVTPFVDGGRFLFYASVCRDFHKAYMKQKKDPCATTLQSVFEDCDTQTSESSRFSYVMSHFNREGDNHNRQTLATGGSVCGRWRKGAKVPAAAFLVFLLKAALKTPQALRITKSIATHLDVPPALLLFAHVEEDGNLLVFPDLEEGGEDRIPTLIATFKEFGLLDDLIELRQMFFSIGLNLTDFIRDPTHTFFSIQAATFIHLGAVESLHPALGDHPSEWDDWQDDSVAEPDSEPSEEASEPRDEKDSQKEYPSNKPAAEAPLSIPPLSPEALAELHNHLCQKSQRDRTAEQISVTKALEEVVVKACVESWRVGEELIWFLLWRRFSEGGSAKRMLEAYVSRLSDFLAAEVPRTVQRVEVTPRWDALDGWWFLRVVQFYCRNQDSGWLIDYANEPTVNSGEDFEKLRLGLLNLCVSVCKEQVQKGGVAGESFSRAFESVLRVLLSRGDVVLLKALILTMGEDAFFHVFMSDRCADFNRYYNKNQIEVIRYLRQLRPEWQPGLPLPKRERVSGRTYYKAVILEDWREVKFLVYECGLSWEYILGASRHGRLNGPRAFLDCYLQENRGGRHPLEASSRSCTV</sequence>
<proteinExistence type="predicted"/>
<reference evidence="2" key="1">
    <citation type="submission" date="2014-11" db="EMBL/GenBank/DDBJ databases">
        <authorList>
            <person name="Otto D Thomas"/>
            <person name="Naeem Raeece"/>
        </authorList>
    </citation>
    <scope>NUCLEOTIDE SEQUENCE</scope>
</reference>
<dbReference type="EMBL" id="CDMZ01002056">
    <property type="protein sequence ID" value="CEM40529.1"/>
    <property type="molecule type" value="Genomic_DNA"/>
</dbReference>
<evidence type="ECO:0000256" key="1">
    <source>
        <dbReference type="SAM" id="MobiDB-lite"/>
    </source>
</evidence>
<dbReference type="VEuPathDB" id="CryptoDB:Cvel_25371"/>
<evidence type="ECO:0000313" key="2">
    <source>
        <dbReference type="EMBL" id="CEM40529.1"/>
    </source>
</evidence>
<organism evidence="2">
    <name type="scientific">Chromera velia CCMP2878</name>
    <dbReference type="NCBI Taxonomy" id="1169474"/>
    <lineage>
        <taxon>Eukaryota</taxon>
        <taxon>Sar</taxon>
        <taxon>Alveolata</taxon>
        <taxon>Colpodellida</taxon>
        <taxon>Chromeraceae</taxon>
        <taxon>Chromera</taxon>
    </lineage>
</organism>
<accession>A0A0G4H995</accession>
<protein>
    <submittedName>
        <fullName evidence="2">Uncharacterized protein</fullName>
    </submittedName>
</protein>
<feature type="region of interest" description="Disordered" evidence="1">
    <location>
        <begin position="223"/>
        <end position="273"/>
    </location>
</feature>
<feature type="compositionally biased region" description="Basic and acidic residues" evidence="1">
    <location>
        <begin position="249"/>
        <end position="259"/>
    </location>
</feature>
<name>A0A0G4H995_9ALVE</name>
<gene>
    <name evidence="2" type="ORF">Cvel_25371</name>
</gene>